<evidence type="ECO:0000256" key="1">
    <source>
        <dbReference type="ARBA" id="ARBA00022723"/>
    </source>
</evidence>
<dbReference type="PANTHER" id="PTHR11474">
    <property type="entry name" value="TYROSINASE FAMILY MEMBER"/>
    <property type="match status" value="1"/>
</dbReference>
<dbReference type="InterPro" id="IPR002227">
    <property type="entry name" value="Tyrosinase_Cu-bd"/>
</dbReference>
<feature type="region of interest" description="Disordered" evidence="3">
    <location>
        <begin position="1"/>
        <end position="21"/>
    </location>
</feature>
<gene>
    <name evidence="5" type="ORF">MONBRDRAFT_34594</name>
</gene>
<evidence type="ECO:0000313" key="6">
    <source>
        <dbReference type="Proteomes" id="UP000001357"/>
    </source>
</evidence>
<dbReference type="GO" id="GO:0046872">
    <property type="term" value="F:metal ion binding"/>
    <property type="evidence" value="ECO:0007669"/>
    <property type="project" value="UniProtKB-KW"/>
</dbReference>
<proteinExistence type="predicted"/>
<feature type="compositionally biased region" description="Polar residues" evidence="3">
    <location>
        <begin position="915"/>
        <end position="935"/>
    </location>
</feature>
<dbReference type="PROSITE" id="PS00497">
    <property type="entry name" value="TYROSINASE_1"/>
    <property type="match status" value="1"/>
</dbReference>
<dbReference type="GeneID" id="5895743"/>
<dbReference type="InParanoid" id="A9VCQ6"/>
<keyword evidence="2" id="KW-0186">Copper</keyword>
<keyword evidence="1" id="KW-0479">Metal-binding</keyword>
<feature type="region of interest" description="Disordered" evidence="3">
    <location>
        <begin position="1616"/>
        <end position="1674"/>
    </location>
</feature>
<dbReference type="Gene3D" id="1.10.1280.10">
    <property type="entry name" value="Di-copper center containing domain from catechol oxidase"/>
    <property type="match status" value="1"/>
</dbReference>
<dbReference type="EMBL" id="CH991582">
    <property type="protein sequence ID" value="EDQ84727.1"/>
    <property type="molecule type" value="Genomic_DNA"/>
</dbReference>
<dbReference type="GO" id="GO:0004503">
    <property type="term" value="F:tyrosinase activity"/>
    <property type="evidence" value="ECO:0000318"/>
    <property type="project" value="GO_Central"/>
</dbReference>
<dbReference type="STRING" id="81824.A9VCQ6"/>
<dbReference type="RefSeq" id="XP_001750513.1">
    <property type="nucleotide sequence ID" value="XM_001750461.1"/>
</dbReference>
<dbReference type="SUPFAM" id="SSF48056">
    <property type="entry name" value="Di-copper centre-containing domain"/>
    <property type="match status" value="1"/>
</dbReference>
<dbReference type="KEGG" id="mbr:MONBRDRAFT_34594"/>
<dbReference type="PRINTS" id="PR00092">
    <property type="entry name" value="TYROSINASE"/>
</dbReference>
<dbReference type="Pfam" id="PF00264">
    <property type="entry name" value="Tyrosinase"/>
    <property type="match status" value="1"/>
</dbReference>
<feature type="domain" description="Tyrosinase copper-binding" evidence="4">
    <location>
        <begin position="956"/>
        <end position="973"/>
    </location>
</feature>
<dbReference type="PANTHER" id="PTHR11474:SF126">
    <property type="entry name" value="TYROSINASE-LIKE PROTEIN TYR-1-RELATED"/>
    <property type="match status" value="1"/>
</dbReference>
<dbReference type="Pfam" id="PF09742">
    <property type="entry name" value="Dymeclin"/>
    <property type="match status" value="1"/>
</dbReference>
<name>A9VCQ6_MONBE</name>
<feature type="compositionally biased region" description="Polar residues" evidence="3">
    <location>
        <begin position="1641"/>
        <end position="1652"/>
    </location>
</feature>
<evidence type="ECO:0000256" key="3">
    <source>
        <dbReference type="SAM" id="MobiDB-lite"/>
    </source>
</evidence>
<keyword evidence="6" id="KW-1185">Reference proteome</keyword>
<dbReference type="InterPro" id="IPR008922">
    <property type="entry name" value="Di-copper_centre_dom_sf"/>
</dbReference>
<reference evidence="5 6" key="1">
    <citation type="journal article" date="2008" name="Nature">
        <title>The genome of the choanoflagellate Monosiga brevicollis and the origin of metazoans.</title>
        <authorList>
            <consortium name="JGI Sequencing"/>
            <person name="King N."/>
            <person name="Westbrook M.J."/>
            <person name="Young S.L."/>
            <person name="Kuo A."/>
            <person name="Abedin M."/>
            <person name="Chapman J."/>
            <person name="Fairclough S."/>
            <person name="Hellsten U."/>
            <person name="Isogai Y."/>
            <person name="Letunic I."/>
            <person name="Marr M."/>
            <person name="Pincus D."/>
            <person name="Putnam N."/>
            <person name="Rokas A."/>
            <person name="Wright K.J."/>
            <person name="Zuzow R."/>
            <person name="Dirks W."/>
            <person name="Good M."/>
            <person name="Goodstein D."/>
            <person name="Lemons D."/>
            <person name="Li W."/>
            <person name="Lyons J.B."/>
            <person name="Morris A."/>
            <person name="Nichols S."/>
            <person name="Richter D.J."/>
            <person name="Salamov A."/>
            <person name="Bork P."/>
            <person name="Lim W.A."/>
            <person name="Manning G."/>
            <person name="Miller W.T."/>
            <person name="McGinnis W."/>
            <person name="Shapiro H."/>
            <person name="Tjian R."/>
            <person name="Grigoriev I.V."/>
            <person name="Rokhsar D."/>
        </authorList>
    </citation>
    <scope>NUCLEOTIDE SEQUENCE [LARGE SCALE GENOMIC DNA]</scope>
    <source>
        <strain evidence="6">MX1 / ATCC 50154</strain>
    </source>
</reference>
<protein>
    <recommendedName>
        <fullName evidence="4">Tyrosinase copper-binding domain-containing protein</fullName>
    </recommendedName>
</protein>
<evidence type="ECO:0000256" key="2">
    <source>
        <dbReference type="ARBA" id="ARBA00023008"/>
    </source>
</evidence>
<accession>A9VCQ6</accession>
<dbReference type="eggNOG" id="KOG2225">
    <property type="taxonomic scope" value="Eukaryota"/>
</dbReference>
<dbReference type="InterPro" id="IPR050316">
    <property type="entry name" value="Tyrosinase/Hemocyanin"/>
</dbReference>
<sequence>MGALVSTAAHPKPQAASGLQRVASSQKVAEADVAELLQHDYGVEGDAATADAVAQFVDGLGSAVVKTGPWTKNVVHLTQLAVRVTEQAGGLDSAASSARPTPRERSALLRQLTAALTLLRHLLRFLVSTVSEQALLAHVGLPVVVAVAQLEPATYRMEYVLAIYRPPQQETDLSTAMEQGLRSPVPKVLKNKAFADPSRPQSPLVGEQVTPSELLNYSHTLALMKLLAQGLTVDAETHEEQAVLLESVSTMLVLLSRNLHHDFREASISAAVDAWLTLPYEELQQAWVHLAAFLGRANALDAREEEDDLVRDISQLFLMPVALAQQMFGANQAQRERAHLRWQLLQLRAPQLLLILLYYQSGVRAQRGQAFWDVLRNAGPSSHAPSKVLTVFPEAHSHVRRWTLSFEELLTTCLRHLDTVSGAAWLYHWLCYNNQFYTFILDDAQRTSHLVLRLLQGLHGLSLAKFELGRLQLLCLLMLTERVSSCATLQNTLVEEASWYKVHDATTDSVVDLAIGLLSNCLHFNLKTVRDRDFFISGIGILLNLAPYAVQLSNHSSQLLTRLFKLCHRIYFNSRQGQQNLAHLRAAQRCLRAVLSVISATLSHNTRSQVSLVYCLLTEAKLLGQLASHAHLGRPLSNLNTLLRVFEALLQHDRGASVSHWTSAIRAELARWPADRFPECQAQNLAENSQIASINLGINVALSDGAFQNESPKYRINSKGAARREHHCPVWRSTYFTTPMTLKNNFLDTLPSPYALEGSTPGPCPYLVAPAAREIGNVLMGRVMDPDTYPLSIPPITQNYPQSLQKVTCDSENRYDKPRAIDCNRNTMALFECDRYMIALHKLQTSDDPNHGRVAYRRLLGMHGGGFGTKADQEQIEVWKNNNLDKAHRPLMKVKADLDAAQAEAAAPLFPEGKSTATLDQHDTMTSWPDPQPNVTPRKIEADAPESYLTHEFCWHGWTPFFWWHRPLMAEFEWLLQENDPMDKGHNNFDALGAHYLDWDNWDGLALPPYLSNPQYIVRSDKFADKGFPQHMAFPNPLYRWFAPVHAEDQLHEKFPGQYPDDFNCTTRDPAYRSQAYGYTESWPVLYTPADPSKKTKATNSIRDMVHDAMLNPNLEEFATTAAGGSGSMEQPHNLFHNRLGGSYGDGSFTGTMTSLQSIYDPIFWLHHSNIERQLMSWQRAWVPENKPGFTPLPESLPDEATKAYRIYPWTKPNLVFPTNGEAPQFSWSTPADVDGEGNAAASTTNDGTIGDWWAYSTLPYEYDNYLIPEGDPRGERLGAFTVGSPRRMRLDANIGKQPSGRYGLETGDGVLVDTVAIQNAFAGGARCARCQGKKGQHLAFDVTGTFGPEDLEALEKWRKAGKPKRRVPALARARIVRVFAGDRRVVVADGDVAIESVDFWANRGLRNPAAKLTLNQKQQVNVMLKTLPVAQLTSAVGSASATTMGVSGPRPMVATTANPTFEAALAANGMSSTVDFDPALWTVGMCHGSVHDFTAERFTVRLYDQAGLQPANAWMSQLAVTVSDLNSDNLAIAEPDELANVLVVVTEIDGPGNPWILTSHHRPNAPHPAFQKVQPPFELAKVVAADSVWIYVSPAVPEERRQAVLTHALEGHVLSPHPHTLNEGLLEPTPSSDPDEPGESGQTASKRSPQASRRHKRSTQASGGPPPKVVKGL</sequence>
<evidence type="ECO:0000313" key="5">
    <source>
        <dbReference type="EMBL" id="EDQ84727.1"/>
    </source>
</evidence>
<evidence type="ECO:0000259" key="4">
    <source>
        <dbReference type="PROSITE" id="PS00497"/>
    </source>
</evidence>
<feature type="compositionally biased region" description="Pro residues" evidence="3">
    <location>
        <begin position="1665"/>
        <end position="1674"/>
    </location>
</feature>
<organism evidence="5 6">
    <name type="scientific">Monosiga brevicollis</name>
    <name type="common">Choanoflagellate</name>
    <dbReference type="NCBI Taxonomy" id="81824"/>
    <lineage>
        <taxon>Eukaryota</taxon>
        <taxon>Choanoflagellata</taxon>
        <taxon>Craspedida</taxon>
        <taxon>Salpingoecidae</taxon>
        <taxon>Monosiga</taxon>
    </lineage>
</organism>
<dbReference type="Proteomes" id="UP000001357">
    <property type="component" value="Unassembled WGS sequence"/>
</dbReference>
<feature type="region of interest" description="Disordered" evidence="3">
    <location>
        <begin position="914"/>
        <end position="938"/>
    </location>
</feature>